<keyword evidence="5" id="KW-1185">Reference proteome</keyword>
<keyword evidence="2" id="KW-0472">Membrane</keyword>
<dbReference type="Gramene" id="OE9A063439T1">
    <property type="protein sequence ID" value="OE9A063439C1"/>
    <property type="gene ID" value="OE9A063439"/>
</dbReference>
<dbReference type="AlphaFoldDB" id="A0A8S0PH04"/>
<comment type="caution">
    <text evidence="4">The sequence shown here is derived from an EMBL/GenBank/DDBJ whole genome shotgun (WGS) entry which is preliminary data.</text>
</comment>
<dbReference type="Pfam" id="PF14364">
    <property type="entry name" value="DUF4408"/>
    <property type="match status" value="1"/>
</dbReference>
<gene>
    <name evidence="4" type="ORF">OLEA9_A063439</name>
</gene>
<dbReference type="Pfam" id="PF05553">
    <property type="entry name" value="DUF761"/>
    <property type="match status" value="1"/>
</dbReference>
<keyword evidence="2" id="KW-1133">Transmembrane helix</keyword>
<accession>A0A8S0PH04</accession>
<feature type="compositionally biased region" description="Acidic residues" evidence="1">
    <location>
        <begin position="113"/>
        <end position="134"/>
    </location>
</feature>
<dbReference type="PANTHER" id="PTHR33098">
    <property type="entry name" value="COTTON FIBER (DUF761)"/>
    <property type="match status" value="1"/>
</dbReference>
<feature type="transmembrane region" description="Helical" evidence="2">
    <location>
        <begin position="39"/>
        <end position="58"/>
    </location>
</feature>
<evidence type="ECO:0000313" key="5">
    <source>
        <dbReference type="Proteomes" id="UP000594638"/>
    </source>
</evidence>
<dbReference type="Proteomes" id="UP000594638">
    <property type="component" value="Unassembled WGS sequence"/>
</dbReference>
<feature type="region of interest" description="Disordered" evidence="1">
    <location>
        <begin position="111"/>
        <end position="150"/>
    </location>
</feature>
<proteinExistence type="predicted"/>
<feature type="domain" description="DUF4408" evidence="3">
    <location>
        <begin position="28"/>
        <end position="58"/>
    </location>
</feature>
<dbReference type="PANTHER" id="PTHR33098:SF53">
    <property type="entry name" value="OS05G0540900 PROTEIN"/>
    <property type="match status" value="1"/>
</dbReference>
<evidence type="ECO:0000259" key="3">
    <source>
        <dbReference type="Pfam" id="PF14364"/>
    </source>
</evidence>
<dbReference type="OrthoDB" id="1933168at2759"/>
<reference evidence="4 5" key="1">
    <citation type="submission" date="2019-12" db="EMBL/GenBank/DDBJ databases">
        <authorList>
            <person name="Alioto T."/>
            <person name="Alioto T."/>
            <person name="Gomez Garrido J."/>
        </authorList>
    </citation>
    <scope>NUCLEOTIDE SEQUENCE [LARGE SCALE GENOMIC DNA]</scope>
</reference>
<name>A0A8S0PH04_OLEEU</name>
<feature type="compositionally biased region" description="Polar residues" evidence="1">
    <location>
        <begin position="236"/>
        <end position="255"/>
    </location>
</feature>
<evidence type="ECO:0000313" key="4">
    <source>
        <dbReference type="EMBL" id="CAA2951349.1"/>
    </source>
</evidence>
<organism evidence="4 5">
    <name type="scientific">Olea europaea subsp. europaea</name>
    <dbReference type="NCBI Taxonomy" id="158383"/>
    <lineage>
        <taxon>Eukaryota</taxon>
        <taxon>Viridiplantae</taxon>
        <taxon>Streptophyta</taxon>
        <taxon>Embryophyta</taxon>
        <taxon>Tracheophyta</taxon>
        <taxon>Spermatophyta</taxon>
        <taxon>Magnoliopsida</taxon>
        <taxon>eudicotyledons</taxon>
        <taxon>Gunneridae</taxon>
        <taxon>Pentapetalae</taxon>
        <taxon>asterids</taxon>
        <taxon>lamiids</taxon>
        <taxon>Lamiales</taxon>
        <taxon>Oleaceae</taxon>
        <taxon>Oleeae</taxon>
        <taxon>Olea</taxon>
    </lineage>
</organism>
<feature type="transmembrane region" description="Helical" evidence="2">
    <location>
        <begin position="12"/>
        <end position="33"/>
    </location>
</feature>
<dbReference type="EMBL" id="CACTIH010000078">
    <property type="protein sequence ID" value="CAA2951349.1"/>
    <property type="molecule type" value="Genomic_DNA"/>
</dbReference>
<sequence length="303" mass="34004">MKVFVITSGVLVSLAMGIKFLIPFIFQIWSIVLPWLSPPYLYIIMNCIIIAIAASSRFHKIASSPSPESDSFPVQSEIITTVSEPPPLVYEGGDDKIVEVKPVLLNGAKVEEQETDADADADADIEPEDEDEEGISISTYTPPQKNIPPVPEVRPDFLLPATLGHWKPLRANRKGVRTPRVTKPKRGETLESTWKMITDGRNGQPTKHLEKSDTLEHRGHHIAINSPYHSSKSKTFENCTNSESRQETSSNLSLSTRISRQLSPGLDELNRRAEAFINKVYEEMRLQKQKSLDNFLEMINRGN</sequence>
<dbReference type="InterPro" id="IPR008480">
    <property type="entry name" value="DUF761_pln"/>
</dbReference>
<dbReference type="InterPro" id="IPR025520">
    <property type="entry name" value="DUF4408"/>
</dbReference>
<feature type="region of interest" description="Disordered" evidence="1">
    <location>
        <begin position="227"/>
        <end position="255"/>
    </location>
</feature>
<keyword evidence="2" id="KW-0812">Transmembrane</keyword>
<protein>
    <recommendedName>
        <fullName evidence="3">DUF4408 domain-containing protein</fullName>
    </recommendedName>
</protein>
<evidence type="ECO:0000256" key="1">
    <source>
        <dbReference type="SAM" id="MobiDB-lite"/>
    </source>
</evidence>
<evidence type="ECO:0000256" key="2">
    <source>
        <dbReference type="SAM" id="Phobius"/>
    </source>
</evidence>